<dbReference type="InterPro" id="IPR001087">
    <property type="entry name" value="GDSL"/>
</dbReference>
<name>A0A917FV41_9NOCA</name>
<gene>
    <name evidence="1" type="ORF">GCM10007304_17680</name>
</gene>
<dbReference type="SUPFAM" id="SSF52266">
    <property type="entry name" value="SGNH hydrolase"/>
    <property type="match status" value="1"/>
</dbReference>
<proteinExistence type="predicted"/>
<dbReference type="GO" id="GO:0016788">
    <property type="term" value="F:hydrolase activity, acting on ester bonds"/>
    <property type="evidence" value="ECO:0007669"/>
    <property type="project" value="InterPro"/>
</dbReference>
<organism evidence="1 2">
    <name type="scientific">Rhodococcoides trifolii</name>
    <dbReference type="NCBI Taxonomy" id="908250"/>
    <lineage>
        <taxon>Bacteria</taxon>
        <taxon>Bacillati</taxon>
        <taxon>Actinomycetota</taxon>
        <taxon>Actinomycetes</taxon>
        <taxon>Mycobacteriales</taxon>
        <taxon>Nocardiaceae</taxon>
        <taxon>Rhodococcoides</taxon>
    </lineage>
</organism>
<protein>
    <recommendedName>
        <fullName evidence="3">SGNH hydrolase-type esterase domain-containing protein</fullName>
    </recommendedName>
</protein>
<evidence type="ECO:0000313" key="1">
    <source>
        <dbReference type="EMBL" id="GGG04014.1"/>
    </source>
</evidence>
<dbReference type="AlphaFoldDB" id="A0A917FV41"/>
<accession>A0A917FV41</accession>
<dbReference type="InterPro" id="IPR036514">
    <property type="entry name" value="SGNH_hydro_sf"/>
</dbReference>
<comment type="caution">
    <text evidence="1">The sequence shown here is derived from an EMBL/GenBank/DDBJ whole genome shotgun (WGS) entry which is preliminary data.</text>
</comment>
<keyword evidence="2" id="KW-1185">Reference proteome</keyword>
<evidence type="ECO:0000313" key="2">
    <source>
        <dbReference type="Proteomes" id="UP000654257"/>
    </source>
</evidence>
<reference evidence="1" key="2">
    <citation type="submission" date="2020-09" db="EMBL/GenBank/DDBJ databases">
        <authorList>
            <person name="Sun Q."/>
            <person name="Sedlacek I."/>
        </authorList>
    </citation>
    <scope>NUCLEOTIDE SEQUENCE</scope>
    <source>
        <strain evidence="1">CCM 7905</strain>
    </source>
</reference>
<dbReference type="EMBL" id="BMCU01000002">
    <property type="protein sequence ID" value="GGG04014.1"/>
    <property type="molecule type" value="Genomic_DNA"/>
</dbReference>
<sequence length="434" mass="46835">MPTPPGVSRTQVNKTVVANSQVSSKLASLHRLMKLKVRDTNILVTSDSTGDGLNRWVRRLATRYAEQYPTWTIIYAPWDDATKTYPVGNRVTVQTGSGSTIRTLIIWNAAVTGQVIAYCLSNMGSITSPILAINGNGPDLIVFNYGHNSPQLADNYRPVAMEPINAYANTFDKAMIVVCTQNPRDQTLWASGSAGTTYADDQGKQQVNYEVAAANGFLCVDVNAAYLDYGNYADLHNSDGLHPNDAGSILWCDLMWAALKPGRVIAQTAQAVNATRDTRLWVPATQFVKGDGSPELVQVDGVPAWALDPASLESVVAVIDWKSHWRVMNIWLQFITATTVGGDVRWQGQHKYLGTRNGVTQSAGNALSAWSTTGGPSTLSVQGTAGIPSVKQLWTRTQLSGMPVALKIARLGADAADTLATDVLLTGIQIDGLW</sequence>
<evidence type="ECO:0008006" key="3">
    <source>
        <dbReference type="Google" id="ProtNLM"/>
    </source>
</evidence>
<dbReference type="Proteomes" id="UP000654257">
    <property type="component" value="Unassembled WGS sequence"/>
</dbReference>
<dbReference type="Gene3D" id="3.40.50.1110">
    <property type="entry name" value="SGNH hydrolase"/>
    <property type="match status" value="1"/>
</dbReference>
<dbReference type="Pfam" id="PF00657">
    <property type="entry name" value="Lipase_GDSL"/>
    <property type="match status" value="1"/>
</dbReference>
<dbReference type="CDD" id="cd00229">
    <property type="entry name" value="SGNH_hydrolase"/>
    <property type="match status" value="1"/>
</dbReference>
<reference evidence="1" key="1">
    <citation type="journal article" date="2014" name="Int. J. Syst. Evol. Microbiol.">
        <title>Complete genome sequence of Corynebacterium casei LMG S-19264T (=DSM 44701T), isolated from a smear-ripened cheese.</title>
        <authorList>
            <consortium name="US DOE Joint Genome Institute (JGI-PGF)"/>
            <person name="Walter F."/>
            <person name="Albersmeier A."/>
            <person name="Kalinowski J."/>
            <person name="Ruckert C."/>
        </authorList>
    </citation>
    <scope>NUCLEOTIDE SEQUENCE</scope>
    <source>
        <strain evidence="1">CCM 7905</strain>
    </source>
</reference>
<dbReference type="RefSeq" id="WP_188544438.1">
    <property type="nucleotide sequence ID" value="NZ_BMCU01000002.1"/>
</dbReference>